<protein>
    <submittedName>
        <fullName evidence="3">Uncharacterized protein</fullName>
    </submittedName>
</protein>
<keyword evidence="2" id="KW-1133">Transmembrane helix</keyword>
<gene>
    <name evidence="3" type="ORF">EPUL_000518</name>
</gene>
<dbReference type="AlphaFoldDB" id="A0A2S4Q0E1"/>
<dbReference type="EMBL" id="PEDP01000075">
    <property type="protein sequence ID" value="POS87753.1"/>
    <property type="molecule type" value="Genomic_DNA"/>
</dbReference>
<name>A0A2S4Q0E1_9PEZI</name>
<keyword evidence="2" id="KW-0472">Membrane</keyword>
<feature type="compositionally biased region" description="Polar residues" evidence="1">
    <location>
        <begin position="187"/>
        <end position="197"/>
    </location>
</feature>
<sequence length="312" mass="34533">MSSSLSHSCSMSKAAIGGIVSGVVIVFLLLGLIIFILLFQRKTWLVERAKEQKSINTQEFKVNRSEGENETQAPAPQIPSPVDATSQGIRSEILDSIQPLNNFDFNLFPNPPREYTIRQIPEEEEFPNDIPLALSSNKEQSSNLADCYKLPIISFSDQAFPIPQSLLSTQVTLERPHLVEEGESQDRLSNLPNSNAIASPRPTKSHKRKGSHFASEGEILDLFSEISGSNTNLYPSLLMTNQNVPKKEKDAESPTLGVRNPVKISTDSSSVHRNSNGHFRSDSENSRNSASSIDRHIISDEELERLGIGPRI</sequence>
<feature type="compositionally biased region" description="Polar residues" evidence="1">
    <location>
        <begin position="263"/>
        <end position="278"/>
    </location>
</feature>
<evidence type="ECO:0000313" key="3">
    <source>
        <dbReference type="EMBL" id="POS87753.1"/>
    </source>
</evidence>
<organism evidence="3 4">
    <name type="scientific">Erysiphe pulchra</name>
    <dbReference type="NCBI Taxonomy" id="225359"/>
    <lineage>
        <taxon>Eukaryota</taxon>
        <taxon>Fungi</taxon>
        <taxon>Dikarya</taxon>
        <taxon>Ascomycota</taxon>
        <taxon>Pezizomycotina</taxon>
        <taxon>Leotiomycetes</taxon>
        <taxon>Erysiphales</taxon>
        <taxon>Erysiphaceae</taxon>
        <taxon>Erysiphe</taxon>
    </lineage>
</organism>
<feature type="region of interest" description="Disordered" evidence="1">
    <location>
        <begin position="180"/>
        <end position="212"/>
    </location>
</feature>
<reference evidence="3 4" key="1">
    <citation type="submission" date="2017-10" db="EMBL/GenBank/DDBJ databases">
        <title>Development of genomic resources for the powdery mildew, Erysiphe pulchra.</title>
        <authorList>
            <person name="Wadl P.A."/>
            <person name="Mack B.M."/>
            <person name="Moore G."/>
            <person name="Beltz S.B."/>
        </authorList>
    </citation>
    <scope>NUCLEOTIDE SEQUENCE [LARGE SCALE GENOMIC DNA]</scope>
    <source>
        <strain evidence="3">Cflorida</strain>
    </source>
</reference>
<feature type="transmembrane region" description="Helical" evidence="2">
    <location>
        <begin position="15"/>
        <end position="39"/>
    </location>
</feature>
<evidence type="ECO:0000256" key="1">
    <source>
        <dbReference type="SAM" id="MobiDB-lite"/>
    </source>
</evidence>
<dbReference type="Proteomes" id="UP000237438">
    <property type="component" value="Unassembled WGS sequence"/>
</dbReference>
<feature type="region of interest" description="Disordered" evidence="1">
    <location>
        <begin position="59"/>
        <end position="84"/>
    </location>
</feature>
<keyword evidence="2" id="KW-0812">Transmembrane</keyword>
<evidence type="ECO:0000256" key="2">
    <source>
        <dbReference type="SAM" id="Phobius"/>
    </source>
</evidence>
<keyword evidence="4" id="KW-1185">Reference proteome</keyword>
<evidence type="ECO:0000313" key="4">
    <source>
        <dbReference type="Proteomes" id="UP000237438"/>
    </source>
</evidence>
<proteinExistence type="predicted"/>
<dbReference type="OrthoDB" id="3593825at2759"/>
<feature type="region of interest" description="Disordered" evidence="1">
    <location>
        <begin position="244"/>
        <end position="293"/>
    </location>
</feature>
<comment type="caution">
    <text evidence="3">The sequence shown here is derived from an EMBL/GenBank/DDBJ whole genome shotgun (WGS) entry which is preliminary data.</text>
</comment>
<accession>A0A2S4Q0E1</accession>